<proteinExistence type="predicted"/>
<comment type="caution">
    <text evidence="1">The sequence shown here is derived from an EMBL/GenBank/DDBJ whole genome shotgun (WGS) entry which is preliminary data.</text>
</comment>
<organism evidence="1 2">
    <name type="scientific">Hymenochirus boettgeri</name>
    <name type="common">Congo dwarf clawed frog</name>
    <dbReference type="NCBI Taxonomy" id="247094"/>
    <lineage>
        <taxon>Eukaryota</taxon>
        <taxon>Metazoa</taxon>
        <taxon>Chordata</taxon>
        <taxon>Craniata</taxon>
        <taxon>Vertebrata</taxon>
        <taxon>Euteleostomi</taxon>
        <taxon>Amphibia</taxon>
        <taxon>Batrachia</taxon>
        <taxon>Anura</taxon>
        <taxon>Pipoidea</taxon>
        <taxon>Pipidae</taxon>
        <taxon>Pipinae</taxon>
        <taxon>Hymenochirus</taxon>
    </lineage>
</organism>
<dbReference type="EMBL" id="JAACNH010000004">
    <property type="protein sequence ID" value="KAG8443708.1"/>
    <property type="molecule type" value="Genomic_DNA"/>
</dbReference>
<sequence length="121" mass="13560">MLYYYPVDGEVNICPCLHKSIWNSMRASAKFSKCSCVRDVPVCTSPNYICNVTFSRWSHATNINQSDHGSHFIPGPDNLNICGPYTRSSLATDCILPIKEHHINLPETVQVSVSLQDCWGN</sequence>
<reference evidence="1" key="1">
    <citation type="thesis" date="2020" institute="ProQuest LLC" country="789 East Eisenhower Parkway, Ann Arbor, MI, USA">
        <title>Comparative Genomics and Chromosome Evolution.</title>
        <authorList>
            <person name="Mudd A.B."/>
        </authorList>
    </citation>
    <scope>NUCLEOTIDE SEQUENCE</scope>
    <source>
        <strain evidence="1">Female2</strain>
        <tissue evidence="1">Blood</tissue>
    </source>
</reference>
<evidence type="ECO:0000313" key="1">
    <source>
        <dbReference type="EMBL" id="KAG8443708.1"/>
    </source>
</evidence>
<name>A0A8T2JJ56_9PIPI</name>
<accession>A0A8T2JJ56</accession>
<gene>
    <name evidence="1" type="ORF">GDO86_009036</name>
</gene>
<dbReference type="AlphaFoldDB" id="A0A8T2JJ56"/>
<keyword evidence="2" id="KW-1185">Reference proteome</keyword>
<evidence type="ECO:0000313" key="2">
    <source>
        <dbReference type="Proteomes" id="UP000812440"/>
    </source>
</evidence>
<protein>
    <submittedName>
        <fullName evidence="1">Uncharacterized protein</fullName>
    </submittedName>
</protein>
<dbReference type="Proteomes" id="UP000812440">
    <property type="component" value="Chromosome 5"/>
</dbReference>